<dbReference type="EMBL" id="FNAD01000015">
    <property type="protein sequence ID" value="SDE20207.1"/>
    <property type="molecule type" value="Genomic_DNA"/>
</dbReference>
<name>A0A1G7B034_9ACTN</name>
<dbReference type="Proteomes" id="UP000198949">
    <property type="component" value="Unassembled WGS sequence"/>
</dbReference>
<accession>A0A1G7B034</accession>
<evidence type="ECO:0000313" key="2">
    <source>
        <dbReference type="Proteomes" id="UP000198949"/>
    </source>
</evidence>
<dbReference type="RefSeq" id="WP_091039459.1">
    <property type="nucleotide sequence ID" value="NZ_FNAD01000015.1"/>
</dbReference>
<dbReference type="AlphaFoldDB" id="A0A1G7B034"/>
<sequence>MDEQYQRVDPEVLVSYLKAQRWNAVATWRGTTVWERGSESDQVLLPQEPHSPSGRKLLSRAVGDIAVIEDRPVSTLLAELAQPRADTQRFRLLPATPSGTIPLSHGRKAIEAIYQVLRDGARTAFEGPSLFHRERPNEAVGTLLDRVQLCLTEPGSYVFATKICEPPSTSEDSPANLLAELAPEPEGPSDHQVAVDLQAAVVKAHGVATTLAENGRIPNPAEQGVSGNLCKALSDLGGEDRNRPFDIAFTWGFGHARQPVSVPLHFTDRMAAELLTFGTRLERLSRTGPAVVRGRVISLHIEELTKRRRIQIKGVASREDDQEELTLWVFIAEEDFELAVAAHRDNRNVRVEGEIVHENGGYRMHLGRNRFIASA</sequence>
<reference evidence="2" key="1">
    <citation type="submission" date="2016-10" db="EMBL/GenBank/DDBJ databases">
        <authorList>
            <person name="Varghese N."/>
            <person name="Submissions S."/>
        </authorList>
    </citation>
    <scope>NUCLEOTIDE SEQUENCE [LARGE SCALE GENOMIC DNA]</scope>
    <source>
        <strain evidence="2">CGMCC 4.3516</strain>
    </source>
</reference>
<organism evidence="1 2">
    <name type="scientific">Glycomyces harbinensis</name>
    <dbReference type="NCBI Taxonomy" id="58114"/>
    <lineage>
        <taxon>Bacteria</taxon>
        <taxon>Bacillati</taxon>
        <taxon>Actinomycetota</taxon>
        <taxon>Actinomycetes</taxon>
        <taxon>Glycomycetales</taxon>
        <taxon>Glycomycetaceae</taxon>
        <taxon>Glycomyces</taxon>
    </lineage>
</organism>
<protein>
    <submittedName>
        <fullName evidence="1">Uncharacterized protein</fullName>
    </submittedName>
</protein>
<keyword evidence="2" id="KW-1185">Reference proteome</keyword>
<dbReference type="STRING" id="58114.SAMN05216270_11537"/>
<gene>
    <name evidence="1" type="ORF">SAMN05216270_11537</name>
</gene>
<evidence type="ECO:0000313" key="1">
    <source>
        <dbReference type="EMBL" id="SDE20207.1"/>
    </source>
</evidence>
<dbReference type="OrthoDB" id="3818889at2"/>
<proteinExistence type="predicted"/>